<keyword evidence="3" id="KW-0862">Zinc</keyword>
<evidence type="ECO:0000313" key="7">
    <source>
        <dbReference type="EMBL" id="GLC31471.1"/>
    </source>
</evidence>
<dbReference type="InterPro" id="IPR036390">
    <property type="entry name" value="WH_DNA-bd_sf"/>
</dbReference>
<proteinExistence type="inferred from homology"/>
<evidence type="ECO:0000256" key="2">
    <source>
        <dbReference type="ARBA" id="ARBA00022491"/>
    </source>
</evidence>
<dbReference type="InterPro" id="IPR002481">
    <property type="entry name" value="FUR"/>
</dbReference>
<keyword evidence="6" id="KW-0804">Transcription</keyword>
<keyword evidence="2" id="KW-0678">Repressor</keyword>
<organism evidence="7 8">
    <name type="scientific">Clostridium omnivorum</name>
    <dbReference type="NCBI Taxonomy" id="1604902"/>
    <lineage>
        <taxon>Bacteria</taxon>
        <taxon>Bacillati</taxon>
        <taxon>Bacillota</taxon>
        <taxon>Clostridia</taxon>
        <taxon>Eubacteriales</taxon>
        <taxon>Clostridiaceae</taxon>
        <taxon>Clostridium</taxon>
    </lineage>
</organism>
<dbReference type="CDD" id="cd07153">
    <property type="entry name" value="Fur_like"/>
    <property type="match status" value="1"/>
</dbReference>
<sequence length="149" mass="16911">MDTLSNIFREKKLKLTPQRIAVYKYLQSTVEHPSAETIYKALHPQYPTMSLATVYKALKTLVEVNLVQEINVGEGNFRYDGNVCPHPHIQCLGCGRVDDIEGVCFSGLNEKVKDYTNYEVLTNQVYFYGLCTCCKDNTNLSTESSIEDK</sequence>
<keyword evidence="5" id="KW-0238">DNA-binding</keyword>
<dbReference type="Gene3D" id="3.30.1490.190">
    <property type="match status" value="1"/>
</dbReference>
<evidence type="ECO:0000256" key="4">
    <source>
        <dbReference type="ARBA" id="ARBA00023015"/>
    </source>
</evidence>
<dbReference type="InterPro" id="IPR036388">
    <property type="entry name" value="WH-like_DNA-bd_sf"/>
</dbReference>
<dbReference type="Pfam" id="PF01475">
    <property type="entry name" value="FUR"/>
    <property type="match status" value="1"/>
</dbReference>
<dbReference type="EMBL" id="BRXR01000001">
    <property type="protein sequence ID" value="GLC31471.1"/>
    <property type="molecule type" value="Genomic_DNA"/>
</dbReference>
<dbReference type="RefSeq" id="WP_264850776.1">
    <property type="nucleotide sequence ID" value="NZ_BRXR01000001.1"/>
</dbReference>
<dbReference type="Gene3D" id="1.10.10.10">
    <property type="entry name" value="Winged helix-like DNA-binding domain superfamily/Winged helix DNA-binding domain"/>
    <property type="match status" value="1"/>
</dbReference>
<evidence type="ECO:0000256" key="1">
    <source>
        <dbReference type="ARBA" id="ARBA00007957"/>
    </source>
</evidence>
<evidence type="ECO:0000256" key="3">
    <source>
        <dbReference type="ARBA" id="ARBA00022833"/>
    </source>
</evidence>
<reference evidence="7 8" key="1">
    <citation type="journal article" date="2024" name="Int. J. Syst. Evol. Microbiol.">
        <title>Clostridium omnivorum sp. nov., isolated from anoxic soil under the treatment of reductive soil disinfestation.</title>
        <authorList>
            <person name="Ueki A."/>
            <person name="Tonouchi A."/>
            <person name="Kaku N."/>
            <person name="Honma S."/>
            <person name="Ueki K."/>
        </authorList>
    </citation>
    <scope>NUCLEOTIDE SEQUENCE [LARGE SCALE GENOMIC DNA]</scope>
    <source>
        <strain evidence="7 8">E14</strain>
    </source>
</reference>
<dbReference type="InterPro" id="IPR043135">
    <property type="entry name" value="Fur_C"/>
</dbReference>
<protein>
    <submittedName>
        <fullName evidence="7">FUR family transcriptional regulator</fullName>
    </submittedName>
</protein>
<accession>A0ABQ5N8K3</accession>
<name>A0ABQ5N8K3_9CLOT</name>
<keyword evidence="4" id="KW-0805">Transcription regulation</keyword>
<evidence type="ECO:0000313" key="8">
    <source>
        <dbReference type="Proteomes" id="UP001208567"/>
    </source>
</evidence>
<evidence type="ECO:0000256" key="5">
    <source>
        <dbReference type="ARBA" id="ARBA00023125"/>
    </source>
</evidence>
<dbReference type="Proteomes" id="UP001208567">
    <property type="component" value="Unassembled WGS sequence"/>
</dbReference>
<evidence type="ECO:0000256" key="6">
    <source>
        <dbReference type="ARBA" id="ARBA00023163"/>
    </source>
</evidence>
<dbReference type="SUPFAM" id="SSF46785">
    <property type="entry name" value="Winged helix' DNA-binding domain"/>
    <property type="match status" value="1"/>
</dbReference>
<comment type="similarity">
    <text evidence="1">Belongs to the Fur family.</text>
</comment>
<dbReference type="PANTHER" id="PTHR33202:SF8">
    <property type="entry name" value="PEROXIDE-RESPONSIVE REPRESSOR PERR"/>
    <property type="match status" value="1"/>
</dbReference>
<comment type="caution">
    <text evidence="7">The sequence shown here is derived from an EMBL/GenBank/DDBJ whole genome shotgun (WGS) entry which is preliminary data.</text>
</comment>
<dbReference type="PANTHER" id="PTHR33202">
    <property type="entry name" value="ZINC UPTAKE REGULATION PROTEIN"/>
    <property type="match status" value="1"/>
</dbReference>
<gene>
    <name evidence="7" type="ORF">bsdE14_28810</name>
</gene>
<keyword evidence="8" id="KW-1185">Reference proteome</keyword>